<evidence type="ECO:0000256" key="1">
    <source>
        <dbReference type="ARBA" id="ARBA00023015"/>
    </source>
</evidence>
<reference evidence="6 7" key="1">
    <citation type="submission" date="2019-09" db="EMBL/GenBank/DDBJ databases">
        <title>Non-baumannii Acinetobacter spp. carrying blaNDM-1 isolated in China.</title>
        <authorList>
            <person name="Cui C."/>
            <person name="Chen C."/>
            <person name="Sun J."/>
            <person name="Liu Y."/>
        </authorList>
    </citation>
    <scope>NUCLEOTIDE SEQUENCE [LARGE SCALE GENOMIC DNA]</scope>
    <source>
        <strain evidence="6 7">B18</strain>
        <plasmid evidence="7">pb18-3</plasmid>
    </source>
</reference>
<proteinExistence type="predicted"/>
<dbReference type="AlphaFoldDB" id="A0A6C0Y8F0"/>
<evidence type="ECO:0000256" key="2">
    <source>
        <dbReference type="ARBA" id="ARBA00023125"/>
    </source>
</evidence>
<dbReference type="PROSITE" id="PS50977">
    <property type="entry name" value="HTH_TETR_2"/>
    <property type="match status" value="1"/>
</dbReference>
<sequence length="214" mass="24693">MWITPNWLNKQAIQSRIAQNNRLFVSDGVYLVTKSPERIIQNSITLFKEKGFNATSVNDIATATGMLKGSLYNHFKGKEEILKKVIETVELSFFEYIKINDNKDVQEILKWTAQFFLDNECCLLANLLNEKLPEEAKNDVVGFFQRWKDKIVIAMDDLIPLDKKKSFAQDVIVAFEGGIIMKRIEGSNEPIERYLERLNRLYDQLKLEANPNAA</sequence>
<keyword evidence="3" id="KW-0804">Transcription</keyword>
<evidence type="ECO:0000313" key="7">
    <source>
        <dbReference type="Proteomes" id="UP000503440"/>
    </source>
</evidence>
<dbReference type="InterPro" id="IPR009057">
    <property type="entry name" value="Homeodomain-like_sf"/>
</dbReference>
<dbReference type="Proteomes" id="UP000503440">
    <property type="component" value="Plasmid pB18-3"/>
</dbReference>
<organism evidence="6 7">
    <name type="scientific">Acinetobacter indicus</name>
    <dbReference type="NCBI Taxonomy" id="756892"/>
    <lineage>
        <taxon>Bacteria</taxon>
        <taxon>Pseudomonadati</taxon>
        <taxon>Pseudomonadota</taxon>
        <taxon>Gammaproteobacteria</taxon>
        <taxon>Moraxellales</taxon>
        <taxon>Moraxellaceae</taxon>
        <taxon>Acinetobacter</taxon>
    </lineage>
</organism>
<keyword evidence="6" id="KW-0614">Plasmid</keyword>
<feature type="domain" description="HTH tetR-type" evidence="5">
    <location>
        <begin position="33"/>
        <end position="93"/>
    </location>
</feature>
<dbReference type="InterPro" id="IPR036271">
    <property type="entry name" value="Tet_transcr_reg_TetR-rel_C_sf"/>
</dbReference>
<evidence type="ECO:0000259" key="5">
    <source>
        <dbReference type="PROSITE" id="PS50977"/>
    </source>
</evidence>
<keyword evidence="2 4" id="KW-0238">DNA-binding</keyword>
<dbReference type="GO" id="GO:0003677">
    <property type="term" value="F:DNA binding"/>
    <property type="evidence" value="ECO:0007669"/>
    <property type="project" value="UniProtKB-UniRule"/>
</dbReference>
<protein>
    <submittedName>
        <fullName evidence="6">TetR/AcrR family transcriptional regulator</fullName>
    </submittedName>
</protein>
<dbReference type="PRINTS" id="PR00455">
    <property type="entry name" value="HTHTETR"/>
</dbReference>
<dbReference type="SUPFAM" id="SSF48498">
    <property type="entry name" value="Tetracyclin repressor-like, C-terminal domain"/>
    <property type="match status" value="1"/>
</dbReference>
<dbReference type="Gene3D" id="1.10.357.10">
    <property type="entry name" value="Tetracycline Repressor, domain 2"/>
    <property type="match status" value="1"/>
</dbReference>
<feature type="DNA-binding region" description="H-T-H motif" evidence="4">
    <location>
        <begin position="56"/>
        <end position="75"/>
    </location>
</feature>
<dbReference type="Pfam" id="PF00440">
    <property type="entry name" value="TetR_N"/>
    <property type="match status" value="1"/>
</dbReference>
<dbReference type="PANTHER" id="PTHR47506:SF1">
    <property type="entry name" value="HTH-TYPE TRANSCRIPTIONAL REGULATOR YJDC"/>
    <property type="match status" value="1"/>
</dbReference>
<dbReference type="PANTHER" id="PTHR47506">
    <property type="entry name" value="TRANSCRIPTIONAL REGULATORY PROTEIN"/>
    <property type="match status" value="1"/>
</dbReference>
<evidence type="ECO:0000256" key="3">
    <source>
        <dbReference type="ARBA" id="ARBA00023163"/>
    </source>
</evidence>
<gene>
    <name evidence="6" type="ORF">FSC09_17385</name>
</gene>
<evidence type="ECO:0000256" key="4">
    <source>
        <dbReference type="PROSITE-ProRule" id="PRU00335"/>
    </source>
</evidence>
<geneLocation type="plasmid" evidence="7">
    <name>pb18-3</name>
</geneLocation>
<dbReference type="SUPFAM" id="SSF46689">
    <property type="entry name" value="Homeodomain-like"/>
    <property type="match status" value="1"/>
</dbReference>
<evidence type="ECO:0000313" key="6">
    <source>
        <dbReference type="EMBL" id="QIC72132.1"/>
    </source>
</evidence>
<dbReference type="EMBL" id="CP044458">
    <property type="protein sequence ID" value="QIC72132.1"/>
    <property type="molecule type" value="Genomic_DNA"/>
</dbReference>
<name>A0A6C0Y8F0_9GAMM</name>
<dbReference type="InterPro" id="IPR001647">
    <property type="entry name" value="HTH_TetR"/>
</dbReference>
<keyword evidence="1" id="KW-0805">Transcription regulation</keyword>
<accession>A0A6C0Y8F0</accession>